<comment type="subcellular location">
    <subcellularLocation>
        <location evidence="1">Cell outer membrane</location>
    </subcellularLocation>
</comment>
<name>A0A831PLT8_9BACT</name>
<evidence type="ECO:0000256" key="7">
    <source>
        <dbReference type="ARBA" id="ARBA00023237"/>
    </source>
</evidence>
<dbReference type="InterPro" id="IPR051906">
    <property type="entry name" value="TolC-like"/>
</dbReference>
<dbReference type="Pfam" id="PF02321">
    <property type="entry name" value="OEP"/>
    <property type="match status" value="2"/>
</dbReference>
<evidence type="ECO:0000256" key="8">
    <source>
        <dbReference type="SAM" id="SignalP"/>
    </source>
</evidence>
<feature type="signal peptide" evidence="8">
    <location>
        <begin position="1"/>
        <end position="22"/>
    </location>
</feature>
<gene>
    <name evidence="9" type="ORF">ENN90_08305</name>
</gene>
<comment type="similarity">
    <text evidence="2">Belongs to the outer membrane factor (OMF) (TC 1.B.17) family.</text>
</comment>
<dbReference type="InterPro" id="IPR003423">
    <property type="entry name" value="OMP_efflux"/>
</dbReference>
<dbReference type="GO" id="GO:0015288">
    <property type="term" value="F:porin activity"/>
    <property type="evidence" value="ECO:0007669"/>
    <property type="project" value="TreeGrafter"/>
</dbReference>
<dbReference type="GO" id="GO:0015562">
    <property type="term" value="F:efflux transmembrane transporter activity"/>
    <property type="evidence" value="ECO:0007669"/>
    <property type="project" value="InterPro"/>
</dbReference>
<proteinExistence type="inferred from homology"/>
<feature type="non-terminal residue" evidence="9">
    <location>
        <position position="367"/>
    </location>
</feature>
<dbReference type="EMBL" id="DSDK01000455">
    <property type="protein sequence ID" value="HDR51607.1"/>
    <property type="molecule type" value="Genomic_DNA"/>
</dbReference>
<evidence type="ECO:0000256" key="6">
    <source>
        <dbReference type="ARBA" id="ARBA00023136"/>
    </source>
</evidence>
<protein>
    <submittedName>
        <fullName evidence="9">TolC family protein</fullName>
    </submittedName>
</protein>
<dbReference type="PANTHER" id="PTHR30026">
    <property type="entry name" value="OUTER MEMBRANE PROTEIN TOLC"/>
    <property type="match status" value="1"/>
</dbReference>
<evidence type="ECO:0000313" key="9">
    <source>
        <dbReference type="EMBL" id="HDR51607.1"/>
    </source>
</evidence>
<reference evidence="9" key="1">
    <citation type="journal article" date="2020" name="mSystems">
        <title>Genome- and Community-Level Interaction Insights into Carbon Utilization and Element Cycling Functions of Hydrothermarchaeota in Hydrothermal Sediment.</title>
        <authorList>
            <person name="Zhou Z."/>
            <person name="Liu Y."/>
            <person name="Xu W."/>
            <person name="Pan J."/>
            <person name="Luo Z.H."/>
            <person name="Li M."/>
        </authorList>
    </citation>
    <scope>NUCLEOTIDE SEQUENCE [LARGE SCALE GENOMIC DNA]</scope>
    <source>
        <strain evidence="9">SpSt-1217</strain>
    </source>
</reference>
<dbReference type="GO" id="GO:1990281">
    <property type="term" value="C:efflux pump complex"/>
    <property type="evidence" value="ECO:0007669"/>
    <property type="project" value="TreeGrafter"/>
</dbReference>
<accession>A0A831PLT8</accession>
<sequence length="367" mass="41229">MMILDKFILFTALFISVLAVTAQDELPDRLSLEDCINTGLQNNPGFQSSQFFLDENKTKVDEAYSGFYPTVHINSNADAYSKNNGSQQYNNYNTGISASYTIFNGFRTKAAYNAAKENYDANVYQHESNKQDLTLHIIYAYYKTLQAERILRSAEEAVKNSHLHLEFARARHQAGIVTRSDVLKAEVELSNAELNRIQSANILLNSKGNLNQLMGFSSNNPLELTDNLSVKSENMPLSYDSLFSEALNSRNEIKRFYSLMDAQNSYIDVAKGEFYPSVSANANYNFAGEELSGMQRNWWLGFTLSIPVFKGFSTKARVTGEELALKGLEKDFEALKQQIGQEVWSAYLAVKESLEKIETSAKGLESA</sequence>
<dbReference type="AlphaFoldDB" id="A0A831PLT8"/>
<keyword evidence="4" id="KW-1134">Transmembrane beta strand</keyword>
<evidence type="ECO:0000256" key="3">
    <source>
        <dbReference type="ARBA" id="ARBA00022448"/>
    </source>
</evidence>
<keyword evidence="6" id="KW-0472">Membrane</keyword>
<evidence type="ECO:0000256" key="1">
    <source>
        <dbReference type="ARBA" id="ARBA00004442"/>
    </source>
</evidence>
<dbReference type="GO" id="GO:0009279">
    <property type="term" value="C:cell outer membrane"/>
    <property type="evidence" value="ECO:0007669"/>
    <property type="project" value="UniProtKB-SubCell"/>
</dbReference>
<keyword evidence="8" id="KW-0732">Signal</keyword>
<organism evidence="9">
    <name type="scientific">Mariniphaga anaerophila</name>
    <dbReference type="NCBI Taxonomy" id="1484053"/>
    <lineage>
        <taxon>Bacteria</taxon>
        <taxon>Pseudomonadati</taxon>
        <taxon>Bacteroidota</taxon>
        <taxon>Bacteroidia</taxon>
        <taxon>Marinilabiliales</taxon>
        <taxon>Prolixibacteraceae</taxon>
        <taxon>Mariniphaga</taxon>
    </lineage>
</organism>
<dbReference type="SUPFAM" id="SSF56954">
    <property type="entry name" value="Outer membrane efflux proteins (OEP)"/>
    <property type="match status" value="1"/>
</dbReference>
<keyword evidence="7" id="KW-0998">Cell outer membrane</keyword>
<keyword evidence="3" id="KW-0813">Transport</keyword>
<comment type="caution">
    <text evidence="9">The sequence shown here is derived from an EMBL/GenBank/DDBJ whole genome shotgun (WGS) entry which is preliminary data.</text>
</comment>
<evidence type="ECO:0000256" key="2">
    <source>
        <dbReference type="ARBA" id="ARBA00007613"/>
    </source>
</evidence>
<dbReference type="Proteomes" id="UP000886047">
    <property type="component" value="Unassembled WGS sequence"/>
</dbReference>
<dbReference type="Gene3D" id="1.20.1600.10">
    <property type="entry name" value="Outer membrane efflux proteins (OEP)"/>
    <property type="match status" value="1"/>
</dbReference>
<dbReference type="PANTHER" id="PTHR30026:SF20">
    <property type="entry name" value="OUTER MEMBRANE PROTEIN TOLC"/>
    <property type="match status" value="1"/>
</dbReference>
<keyword evidence="5" id="KW-0812">Transmembrane</keyword>
<evidence type="ECO:0000256" key="5">
    <source>
        <dbReference type="ARBA" id="ARBA00022692"/>
    </source>
</evidence>
<feature type="chain" id="PRO_5032656574" evidence="8">
    <location>
        <begin position="23"/>
        <end position="367"/>
    </location>
</feature>
<evidence type="ECO:0000256" key="4">
    <source>
        <dbReference type="ARBA" id="ARBA00022452"/>
    </source>
</evidence>